<name>A0A6I4UR67_9SPHN</name>
<protein>
    <submittedName>
        <fullName evidence="8">Helix-turn-helix domain-containing protein</fullName>
    </submittedName>
</protein>
<comment type="caution">
    <text evidence="8">The sequence shown here is derived from an EMBL/GenBank/DDBJ whole genome shotgun (WGS) entry which is preliminary data.</text>
</comment>
<dbReference type="InterPro" id="IPR050639">
    <property type="entry name" value="SSR_resolvase"/>
</dbReference>
<keyword evidence="3" id="KW-0230">DNA invertase</keyword>
<evidence type="ECO:0000313" key="8">
    <source>
        <dbReference type="EMBL" id="MXP41281.1"/>
    </source>
</evidence>
<dbReference type="PROSITE" id="PS00398">
    <property type="entry name" value="RECOMBINASES_2"/>
    <property type="match status" value="1"/>
</dbReference>
<dbReference type="InterPro" id="IPR009057">
    <property type="entry name" value="Homeodomain-like_sf"/>
</dbReference>
<keyword evidence="4" id="KW-0238">DNA-binding</keyword>
<dbReference type="InterPro" id="IPR036162">
    <property type="entry name" value="Resolvase-like_N_sf"/>
</dbReference>
<dbReference type="CDD" id="cd03768">
    <property type="entry name" value="SR_ResInv"/>
    <property type="match status" value="1"/>
</dbReference>
<dbReference type="Proteomes" id="UP000469159">
    <property type="component" value="Unassembled WGS sequence"/>
</dbReference>
<comment type="similarity">
    <text evidence="1">Belongs to the site-specific recombinase resolvase family.</text>
</comment>
<dbReference type="Pfam" id="PF02796">
    <property type="entry name" value="HTH_7"/>
    <property type="match status" value="1"/>
</dbReference>
<evidence type="ECO:0000256" key="6">
    <source>
        <dbReference type="PIRSR" id="PIRSR606118-50"/>
    </source>
</evidence>
<evidence type="ECO:0000259" key="7">
    <source>
        <dbReference type="PROSITE" id="PS51736"/>
    </source>
</evidence>
<feature type="domain" description="Resolvase/invertase-type recombinase catalytic" evidence="7">
    <location>
        <begin position="1"/>
        <end position="136"/>
    </location>
</feature>
<dbReference type="SMART" id="SM00857">
    <property type="entry name" value="Resolvase"/>
    <property type="match status" value="1"/>
</dbReference>
<dbReference type="RefSeq" id="WP_160746143.1">
    <property type="nucleotide sequence ID" value="NZ_WTYK01000003.1"/>
</dbReference>
<dbReference type="InterPro" id="IPR006118">
    <property type="entry name" value="Recombinase_CS"/>
</dbReference>
<evidence type="ECO:0000256" key="2">
    <source>
        <dbReference type="ARBA" id="ARBA00022908"/>
    </source>
</evidence>
<sequence length="181" mass="19385">MLVGYGRVSSADQDLTVQVDALKDAGCERVFSEKKSGRRAGDRATLAEALDFVRQGDTLLVTRLDRLARSTQDLHNILAMLDAKGVGFKCLAQSGVDTTTSTGKLMLGVLGAVAAFEADLRAERQAEGIAKAKAAGKYRGRAPSVDYSQVRKLRKQGVSPTEISRLLGVGRTTIYRIIAGD</sequence>
<proteinExistence type="inferred from homology"/>
<organism evidence="8 9">
    <name type="scientific">Croceibacterium soli</name>
    <dbReference type="NCBI Taxonomy" id="1739690"/>
    <lineage>
        <taxon>Bacteria</taxon>
        <taxon>Pseudomonadati</taxon>
        <taxon>Pseudomonadota</taxon>
        <taxon>Alphaproteobacteria</taxon>
        <taxon>Sphingomonadales</taxon>
        <taxon>Erythrobacteraceae</taxon>
        <taxon>Croceibacterium</taxon>
    </lineage>
</organism>
<dbReference type="OrthoDB" id="114045at2"/>
<dbReference type="PANTHER" id="PTHR30461:SF26">
    <property type="entry name" value="RESOLVASE HOMOLOG YNEB"/>
    <property type="match status" value="1"/>
</dbReference>
<dbReference type="GO" id="GO:0015074">
    <property type="term" value="P:DNA integration"/>
    <property type="evidence" value="ECO:0007669"/>
    <property type="project" value="UniProtKB-KW"/>
</dbReference>
<evidence type="ECO:0000256" key="4">
    <source>
        <dbReference type="ARBA" id="ARBA00023125"/>
    </source>
</evidence>
<evidence type="ECO:0000256" key="1">
    <source>
        <dbReference type="ARBA" id="ARBA00009913"/>
    </source>
</evidence>
<reference evidence="8 9" key="1">
    <citation type="submission" date="2019-12" db="EMBL/GenBank/DDBJ databases">
        <title>Genomic-based taxomic classification of the family Erythrobacteraceae.</title>
        <authorList>
            <person name="Xu L."/>
        </authorList>
    </citation>
    <scope>NUCLEOTIDE SEQUENCE [LARGE SCALE GENOMIC DNA]</scope>
    <source>
        <strain evidence="8 9">MCCC 1K02066</strain>
    </source>
</reference>
<dbReference type="Gene3D" id="3.40.50.1390">
    <property type="entry name" value="Resolvase, N-terminal catalytic domain"/>
    <property type="match status" value="1"/>
</dbReference>
<dbReference type="SUPFAM" id="SSF53041">
    <property type="entry name" value="Resolvase-like"/>
    <property type="match status" value="1"/>
</dbReference>
<dbReference type="InterPro" id="IPR006119">
    <property type="entry name" value="Resolv_N"/>
</dbReference>
<dbReference type="InterPro" id="IPR006120">
    <property type="entry name" value="Resolvase_HTH_dom"/>
</dbReference>
<gene>
    <name evidence="8" type="ORF">GRI75_06460</name>
</gene>
<dbReference type="GO" id="GO:0003677">
    <property type="term" value="F:DNA binding"/>
    <property type="evidence" value="ECO:0007669"/>
    <property type="project" value="UniProtKB-KW"/>
</dbReference>
<dbReference type="PROSITE" id="PS51736">
    <property type="entry name" value="RECOMBINASES_3"/>
    <property type="match status" value="1"/>
</dbReference>
<keyword evidence="2" id="KW-0229">DNA integration</keyword>
<dbReference type="AlphaFoldDB" id="A0A6I4UR67"/>
<keyword evidence="5" id="KW-0233">DNA recombination</keyword>
<dbReference type="EMBL" id="WTYK01000003">
    <property type="protein sequence ID" value="MXP41281.1"/>
    <property type="molecule type" value="Genomic_DNA"/>
</dbReference>
<dbReference type="Gene3D" id="1.10.10.60">
    <property type="entry name" value="Homeodomain-like"/>
    <property type="match status" value="1"/>
</dbReference>
<keyword evidence="9" id="KW-1185">Reference proteome</keyword>
<dbReference type="Pfam" id="PF00239">
    <property type="entry name" value="Resolvase"/>
    <property type="match status" value="1"/>
</dbReference>
<feature type="active site" description="O-(5'-phospho-DNA)-serine intermediate" evidence="6">
    <location>
        <position position="9"/>
    </location>
</feature>
<dbReference type="FunFam" id="3.40.50.1390:FF:000001">
    <property type="entry name" value="DNA recombinase"/>
    <property type="match status" value="1"/>
</dbReference>
<evidence type="ECO:0000256" key="5">
    <source>
        <dbReference type="ARBA" id="ARBA00023172"/>
    </source>
</evidence>
<dbReference type="GO" id="GO:0000150">
    <property type="term" value="F:DNA strand exchange activity"/>
    <property type="evidence" value="ECO:0007669"/>
    <property type="project" value="UniProtKB-KW"/>
</dbReference>
<evidence type="ECO:0000256" key="3">
    <source>
        <dbReference type="ARBA" id="ARBA00023100"/>
    </source>
</evidence>
<dbReference type="PANTHER" id="PTHR30461">
    <property type="entry name" value="DNA-INVERTASE FROM LAMBDOID PROPHAGE"/>
    <property type="match status" value="1"/>
</dbReference>
<dbReference type="SUPFAM" id="SSF46689">
    <property type="entry name" value="Homeodomain-like"/>
    <property type="match status" value="1"/>
</dbReference>
<accession>A0A6I4UR67</accession>
<evidence type="ECO:0000313" key="9">
    <source>
        <dbReference type="Proteomes" id="UP000469159"/>
    </source>
</evidence>